<dbReference type="GO" id="GO:0032259">
    <property type="term" value="P:methylation"/>
    <property type="evidence" value="ECO:0007669"/>
    <property type="project" value="UniProtKB-KW"/>
</dbReference>
<reference evidence="4" key="1">
    <citation type="submission" date="2020-01" db="EMBL/GenBank/DDBJ databases">
        <authorList>
            <person name="Fang Y."/>
            <person name="Sun R."/>
            <person name="Nie L."/>
            <person name="He J."/>
            <person name="Hao L."/>
            <person name="Wang L."/>
            <person name="Su S."/>
            <person name="Lv E."/>
            <person name="Zhang Z."/>
            <person name="Xie R."/>
            <person name="Liu H."/>
        </authorList>
    </citation>
    <scope>NUCLEOTIDE SEQUENCE [LARGE SCALE GENOMIC DNA]</scope>
    <source>
        <strain evidence="4">XCT-53</strain>
    </source>
</reference>
<keyword evidence="3" id="KW-0808">Transferase</keyword>
<comment type="caution">
    <text evidence="3">The sequence shown here is derived from an EMBL/GenBank/DDBJ whole genome shotgun (WGS) entry which is preliminary data.</text>
</comment>
<keyword evidence="4" id="KW-1185">Reference proteome</keyword>
<dbReference type="RefSeq" id="WP_161709630.1">
    <property type="nucleotide sequence ID" value="NZ_JAABLQ010000004.1"/>
</dbReference>
<dbReference type="Gene3D" id="3.40.50.150">
    <property type="entry name" value="Vaccinia Virus protein VP39"/>
    <property type="match status" value="1"/>
</dbReference>
<dbReference type="SUPFAM" id="SSF53335">
    <property type="entry name" value="S-adenosyl-L-methionine-dependent methyltransferases"/>
    <property type="match status" value="1"/>
</dbReference>
<evidence type="ECO:0000313" key="3">
    <source>
        <dbReference type="EMBL" id="NBN80335.1"/>
    </source>
</evidence>
<dbReference type="CDD" id="cd02440">
    <property type="entry name" value="AdoMet_MTases"/>
    <property type="match status" value="1"/>
</dbReference>
<evidence type="ECO:0000259" key="2">
    <source>
        <dbReference type="Pfam" id="PF08241"/>
    </source>
</evidence>
<evidence type="ECO:0000256" key="1">
    <source>
        <dbReference type="SAM" id="MobiDB-lite"/>
    </source>
</evidence>
<organism evidence="3 4">
    <name type="scientific">Pannonibacter tanglangensis</name>
    <dbReference type="NCBI Taxonomy" id="2750084"/>
    <lineage>
        <taxon>Bacteria</taxon>
        <taxon>Pseudomonadati</taxon>
        <taxon>Pseudomonadota</taxon>
        <taxon>Alphaproteobacteria</taxon>
        <taxon>Hyphomicrobiales</taxon>
        <taxon>Stappiaceae</taxon>
        <taxon>Pannonibacter</taxon>
    </lineage>
</organism>
<dbReference type="InterPro" id="IPR013216">
    <property type="entry name" value="Methyltransf_11"/>
</dbReference>
<dbReference type="AlphaFoldDB" id="A0A7X5F7L4"/>
<gene>
    <name evidence="3" type="ORF">GWI72_18805</name>
</gene>
<feature type="region of interest" description="Disordered" evidence="1">
    <location>
        <begin position="242"/>
        <end position="270"/>
    </location>
</feature>
<keyword evidence="3" id="KW-0489">Methyltransferase</keyword>
<proteinExistence type="predicted"/>
<evidence type="ECO:0000313" key="4">
    <source>
        <dbReference type="Proteomes" id="UP000586722"/>
    </source>
</evidence>
<protein>
    <submittedName>
        <fullName evidence="3">Methyltransferase domain-containing protein</fullName>
    </submittedName>
</protein>
<name>A0A7X5F7L4_9HYPH</name>
<feature type="compositionally biased region" description="Basic residues" evidence="1">
    <location>
        <begin position="253"/>
        <end position="270"/>
    </location>
</feature>
<dbReference type="Proteomes" id="UP000586722">
    <property type="component" value="Unassembled WGS sequence"/>
</dbReference>
<accession>A0A7X5F7L4</accession>
<dbReference type="Pfam" id="PF08241">
    <property type="entry name" value="Methyltransf_11"/>
    <property type="match status" value="1"/>
</dbReference>
<sequence length="270" mass="29916">MYLDVGDLRTFYDLPLGRLLRSLVGARIRALWPSARGESLLGLGYAGPFLRPYMDEATRCIAAMPAPQGCVHWPRERANGAVLVSETDLPFSDAVFDRAIIVHALDFTGDPAAMLREAWRVLAPGGKLIVIVPNRSGLWSQSETSPFGYGRPYSKGQIQSLLKSCQFDVLSKEEALYLPPSRSRFILRGARTWENIGRALWPAFAGILVIEAEKRVHRGVHSESGKSVFRVLRPVFIPEGMAAGMKPASPGSSRRHRHTARRRRQPSVSA</sequence>
<dbReference type="EMBL" id="JAABLQ010000004">
    <property type="protein sequence ID" value="NBN80335.1"/>
    <property type="molecule type" value="Genomic_DNA"/>
</dbReference>
<feature type="domain" description="Methyltransferase type 11" evidence="2">
    <location>
        <begin position="74"/>
        <end position="130"/>
    </location>
</feature>
<dbReference type="GO" id="GO:0008757">
    <property type="term" value="F:S-adenosylmethionine-dependent methyltransferase activity"/>
    <property type="evidence" value="ECO:0007669"/>
    <property type="project" value="InterPro"/>
</dbReference>
<dbReference type="InterPro" id="IPR029063">
    <property type="entry name" value="SAM-dependent_MTases_sf"/>
</dbReference>